<reference evidence="8 9" key="1">
    <citation type="submission" date="2022-07" db="EMBL/GenBank/DDBJ databases">
        <title>The wastewater resistome of Residential Aged Care Facilities indicates a role of antimicrobial stewardship in reducing resistance.</title>
        <authorList>
            <person name="Sapula S."/>
            <person name="Hart B.J."/>
            <person name="Henrietta V."/>
            <person name="Amsalu A."/>
            <person name="Jon W."/>
            <person name="Siderius N."/>
            <person name="Nguyen L."/>
            <person name="Turnidge J."/>
            <person name="Gerber C."/>
        </authorList>
    </citation>
    <scope>NUCLEOTIDE SEQUENCE [LARGE SCALE GENOMIC DNA]</scope>
    <source>
        <strain evidence="8 9">ECA685</strain>
    </source>
</reference>
<evidence type="ECO:0000256" key="6">
    <source>
        <dbReference type="ARBA" id="ARBA00047942"/>
    </source>
</evidence>
<keyword evidence="5" id="KW-0949">S-adenosyl-L-methionine</keyword>
<dbReference type="Gene3D" id="3.40.50.150">
    <property type="entry name" value="Vaccinia Virus protein VP39"/>
    <property type="match status" value="1"/>
</dbReference>
<feature type="domain" description="DNA methylase N-4/N-6" evidence="7">
    <location>
        <begin position="168"/>
        <end position="521"/>
    </location>
</feature>
<comment type="caution">
    <text evidence="8">The sequence shown here is derived from an EMBL/GenBank/DDBJ whole genome shotgun (WGS) entry which is preliminary data.</text>
</comment>
<evidence type="ECO:0000256" key="4">
    <source>
        <dbReference type="ARBA" id="ARBA00022679"/>
    </source>
</evidence>
<gene>
    <name evidence="8" type="ORF">NQD80_15115</name>
</gene>
<sequence>MLRIDKEYMSRLTDLIAKAKAKDPQLGADLDREIKILSSRLPFGLNFERHSPEVVELPLRPIRKGDKVRVLPERGSTKKGDQRLWQVKTIHKAKKVADLELLDAADVETQTVALDDLVVIAEFRDTIWPGLVSTGKVQRGGDKPFHSVINGENYHVLKALTYTHRGKVDAIYIDPPYNTGAKDWKYNNDYVEGDDIYRHSKWLAMMERRLLVAKELLNPADSVLIVTIDEKEYLRLGMLLEQIFPEANVQMVSSVINPKGASRGNGFRRTDEYLYFVMFGASSPARLQLGADWASSASSTIEDSEERKAPSTPEWTSMMRRGSHAARAERPGLFFPIYATPDGKRIVDIGESIPLGAELPQDRPGLTTIWPLRSDGSEGVWQVGPSELRSRIEQGRVRLGRATSYGFVVNYLPDGAYAAVLSDLFEIHGRAEDGSLIATGRRDTRRVAPSQWKIASHNASEYGTALLRSLLPSRTFPFPKSLYAVEDALRFFVANKPKAIILDFFSGSGTTAHAVMRLNKQDGGYRQCISVTNNEVSADEQKKLRQQGFRPGDPDWEKWGICDYITKPRVQAAITGKTPKGQPIKGNYKFIDEFPMSEGFEENAEFFTLTYEAEKSVSHNLAFSHIAPLLWLRAGACGKRIDKLPAAGWAVTDAYGLLSAMDQATPFIEAISHASDVRVAFIVTDDDRHFQAVSRRLPKGVEPVRLYESYLTNFSFTSGELTE</sequence>
<evidence type="ECO:0000313" key="8">
    <source>
        <dbReference type="EMBL" id="MDR6047130.1"/>
    </source>
</evidence>
<name>A0ABD5C1A1_ECOLX</name>
<evidence type="ECO:0000256" key="5">
    <source>
        <dbReference type="ARBA" id="ARBA00022691"/>
    </source>
</evidence>
<dbReference type="EMBL" id="JANIDP010000042">
    <property type="protein sequence ID" value="MDR6047130.1"/>
    <property type="molecule type" value="Genomic_DNA"/>
</dbReference>
<dbReference type="InterPro" id="IPR002052">
    <property type="entry name" value="DNA_methylase_N6_adenine_CS"/>
</dbReference>
<dbReference type="GO" id="GO:0009007">
    <property type="term" value="F:site-specific DNA-methyltransferase (adenine-specific) activity"/>
    <property type="evidence" value="ECO:0007669"/>
    <property type="project" value="UniProtKB-EC"/>
</dbReference>
<keyword evidence="4" id="KW-0808">Transferase</keyword>
<dbReference type="InterPro" id="IPR002941">
    <property type="entry name" value="DNA_methylase_N4/N6"/>
</dbReference>
<dbReference type="SUPFAM" id="SSF53335">
    <property type="entry name" value="S-adenosyl-L-methionine-dependent methyltransferases"/>
    <property type="match status" value="1"/>
</dbReference>
<dbReference type="Pfam" id="PF01555">
    <property type="entry name" value="N6_N4_Mtase"/>
    <property type="match status" value="1"/>
</dbReference>
<dbReference type="AlphaFoldDB" id="A0ABD5C1A1"/>
<evidence type="ECO:0000313" key="9">
    <source>
        <dbReference type="Proteomes" id="UP001247581"/>
    </source>
</evidence>
<dbReference type="EC" id="2.1.1.72" evidence="2"/>
<dbReference type="GO" id="GO:0032259">
    <property type="term" value="P:methylation"/>
    <property type="evidence" value="ECO:0007669"/>
    <property type="project" value="UniProtKB-KW"/>
</dbReference>
<evidence type="ECO:0000256" key="1">
    <source>
        <dbReference type="ARBA" id="ARBA00006594"/>
    </source>
</evidence>
<comment type="catalytic activity">
    <reaction evidence="6">
        <text>a 2'-deoxyadenosine in DNA + S-adenosyl-L-methionine = an N(6)-methyl-2'-deoxyadenosine in DNA + S-adenosyl-L-homocysteine + H(+)</text>
        <dbReference type="Rhea" id="RHEA:15197"/>
        <dbReference type="Rhea" id="RHEA-COMP:12418"/>
        <dbReference type="Rhea" id="RHEA-COMP:12419"/>
        <dbReference type="ChEBI" id="CHEBI:15378"/>
        <dbReference type="ChEBI" id="CHEBI:57856"/>
        <dbReference type="ChEBI" id="CHEBI:59789"/>
        <dbReference type="ChEBI" id="CHEBI:90615"/>
        <dbReference type="ChEBI" id="CHEBI:90616"/>
        <dbReference type="EC" id="2.1.1.72"/>
    </reaction>
</comment>
<dbReference type="InterPro" id="IPR002295">
    <property type="entry name" value="N4/N6-MTase_EcoPI_Mod-like"/>
</dbReference>
<dbReference type="InterPro" id="IPR029063">
    <property type="entry name" value="SAM-dependent_MTases_sf"/>
</dbReference>
<comment type="similarity">
    <text evidence="1">Belongs to the N(4)/N(6)-methyltransferase family.</text>
</comment>
<evidence type="ECO:0000256" key="2">
    <source>
        <dbReference type="ARBA" id="ARBA00011900"/>
    </source>
</evidence>
<proteinExistence type="inferred from homology"/>
<protein>
    <recommendedName>
        <fullName evidence="2">site-specific DNA-methyltransferase (adenine-specific)</fullName>
        <ecNumber evidence="2">2.1.1.72</ecNumber>
    </recommendedName>
</protein>
<organism evidence="8 9">
    <name type="scientific">Escherichia coli</name>
    <dbReference type="NCBI Taxonomy" id="562"/>
    <lineage>
        <taxon>Bacteria</taxon>
        <taxon>Pseudomonadati</taxon>
        <taxon>Pseudomonadota</taxon>
        <taxon>Gammaproteobacteria</taxon>
        <taxon>Enterobacterales</taxon>
        <taxon>Enterobacteriaceae</taxon>
        <taxon>Escherichia</taxon>
    </lineage>
</organism>
<dbReference type="PROSITE" id="PS00092">
    <property type="entry name" value="N6_MTASE"/>
    <property type="match status" value="1"/>
</dbReference>
<dbReference type="Proteomes" id="UP001247581">
    <property type="component" value="Unassembled WGS sequence"/>
</dbReference>
<evidence type="ECO:0000259" key="7">
    <source>
        <dbReference type="Pfam" id="PF01555"/>
    </source>
</evidence>
<evidence type="ECO:0000256" key="3">
    <source>
        <dbReference type="ARBA" id="ARBA00022603"/>
    </source>
</evidence>
<dbReference type="PRINTS" id="PR00506">
    <property type="entry name" value="D21N6MTFRASE"/>
</dbReference>
<keyword evidence="3" id="KW-0489">Methyltransferase</keyword>
<accession>A0ABD5C1A1</accession>